<evidence type="ECO:0000256" key="1">
    <source>
        <dbReference type="SAM" id="Phobius"/>
    </source>
</evidence>
<feature type="transmembrane region" description="Helical" evidence="1">
    <location>
        <begin position="57"/>
        <end position="77"/>
    </location>
</feature>
<keyword evidence="1" id="KW-0812">Transmembrane</keyword>
<dbReference type="EMBL" id="CP109546">
    <property type="protein sequence ID" value="WTZ09439.1"/>
    <property type="molecule type" value="Genomic_DNA"/>
</dbReference>
<gene>
    <name evidence="2" type="ORF">OG699_16420</name>
</gene>
<sequence>MPASGTGPATTSASGWDTRLYWQWIGYNTIAFVTVLTAGFVLALLGSDALHLDLASGHVLVALLIATSGPSCSGVFWEPCNGWSSAGGYPCPARCGSPPTSARRCWPGSS</sequence>
<evidence type="ECO:0000313" key="2">
    <source>
        <dbReference type="EMBL" id="WTZ09439.1"/>
    </source>
</evidence>
<dbReference type="AlphaFoldDB" id="A0AAU3HWH8"/>
<feature type="transmembrane region" description="Helical" evidence="1">
    <location>
        <begin position="24"/>
        <end position="45"/>
    </location>
</feature>
<keyword evidence="1" id="KW-0472">Membrane</keyword>
<protein>
    <submittedName>
        <fullName evidence="2">Uncharacterized protein</fullName>
    </submittedName>
</protein>
<keyword evidence="1" id="KW-1133">Transmembrane helix</keyword>
<organism evidence="2">
    <name type="scientific">Streptomyces sp. NBC_01393</name>
    <dbReference type="NCBI Taxonomy" id="2903851"/>
    <lineage>
        <taxon>Bacteria</taxon>
        <taxon>Bacillati</taxon>
        <taxon>Actinomycetota</taxon>
        <taxon>Actinomycetes</taxon>
        <taxon>Kitasatosporales</taxon>
        <taxon>Streptomycetaceae</taxon>
        <taxon>Streptomyces</taxon>
    </lineage>
</organism>
<proteinExistence type="predicted"/>
<reference evidence="2" key="1">
    <citation type="submission" date="2022-10" db="EMBL/GenBank/DDBJ databases">
        <title>The complete genomes of actinobacterial strains from the NBC collection.</title>
        <authorList>
            <person name="Joergensen T.S."/>
            <person name="Alvarez Arevalo M."/>
            <person name="Sterndorff E.B."/>
            <person name="Faurdal D."/>
            <person name="Vuksanovic O."/>
            <person name="Mourched A.-S."/>
            <person name="Charusanti P."/>
            <person name="Shaw S."/>
            <person name="Blin K."/>
            <person name="Weber T."/>
        </authorList>
    </citation>
    <scope>NUCLEOTIDE SEQUENCE</scope>
    <source>
        <strain evidence="2">NBC_01393</strain>
    </source>
</reference>
<accession>A0AAU3HWH8</accession>
<name>A0AAU3HWH8_9ACTN</name>